<accession>A0A409VDQ8</accession>
<comment type="caution">
    <text evidence="1">The sequence shown here is derived from an EMBL/GenBank/DDBJ whole genome shotgun (WGS) entry which is preliminary data.</text>
</comment>
<sequence length="486" mass="54991">MSPVRLTISPHISSSTVYQVAESKSAPSVLTTPAWQHPARFYWPGTDEFRQQDEDDQLLLQQIRSRPSHVSPETAKPTPILPDFLILNIFRLAVQVPGALDTNDSEDIQLFTRLHIWDARHPGLAVSRHTCYSLMLLSKQWNLATRQFGYQHIRIRSSKQLAVFVHLLKQGSDHADEYPTPGACVRRLDLNVNPSWRWGRTDYQMLKAVFTMCPNLSCFSTIGSRIPPSNIGLPAFLTSIPHLAPSLKRLELVVDQNVLRALHNSSLNIAVLWIVPAVTLDENTDEEVYTFPSVQTLVAAKGTENWVRTFELPSLSAIFMEDGTVEDIPVKEWSRTMMQHVAVKYSWDMVKLDNERLKGISIKYSEISKTAIKWPTQLSESEVQHLTIYDMPTSWSFKPIHSIGARNSAHILQENFRQLIGAENFPCLQRVRLLVGVDMAGVLQLPPEMKRIWKNWVALCRDTGIAVEVLPDGRCANQGAISTDDL</sequence>
<organism evidence="1 2">
    <name type="scientific">Panaeolus cyanescens</name>
    <dbReference type="NCBI Taxonomy" id="181874"/>
    <lineage>
        <taxon>Eukaryota</taxon>
        <taxon>Fungi</taxon>
        <taxon>Dikarya</taxon>
        <taxon>Basidiomycota</taxon>
        <taxon>Agaricomycotina</taxon>
        <taxon>Agaricomycetes</taxon>
        <taxon>Agaricomycetidae</taxon>
        <taxon>Agaricales</taxon>
        <taxon>Agaricineae</taxon>
        <taxon>Galeropsidaceae</taxon>
        <taxon>Panaeolus</taxon>
    </lineage>
</organism>
<protein>
    <submittedName>
        <fullName evidence="1">Uncharacterized protein</fullName>
    </submittedName>
</protein>
<dbReference type="InParanoid" id="A0A409VDQ8"/>
<dbReference type="EMBL" id="NHTK01006127">
    <property type="protein sequence ID" value="PPQ63290.1"/>
    <property type="molecule type" value="Genomic_DNA"/>
</dbReference>
<evidence type="ECO:0000313" key="1">
    <source>
        <dbReference type="EMBL" id="PPQ63290.1"/>
    </source>
</evidence>
<evidence type="ECO:0000313" key="2">
    <source>
        <dbReference type="Proteomes" id="UP000284842"/>
    </source>
</evidence>
<proteinExistence type="predicted"/>
<name>A0A409VDQ8_9AGAR</name>
<reference evidence="1 2" key="1">
    <citation type="journal article" date="2018" name="Evol. Lett.">
        <title>Horizontal gene cluster transfer increased hallucinogenic mushroom diversity.</title>
        <authorList>
            <person name="Reynolds H.T."/>
            <person name="Vijayakumar V."/>
            <person name="Gluck-Thaler E."/>
            <person name="Korotkin H.B."/>
            <person name="Matheny P.B."/>
            <person name="Slot J.C."/>
        </authorList>
    </citation>
    <scope>NUCLEOTIDE SEQUENCE [LARGE SCALE GENOMIC DNA]</scope>
    <source>
        <strain evidence="1 2">2629</strain>
    </source>
</reference>
<dbReference type="AlphaFoldDB" id="A0A409VDQ8"/>
<dbReference type="OrthoDB" id="3256525at2759"/>
<keyword evidence="2" id="KW-1185">Reference proteome</keyword>
<gene>
    <name evidence="1" type="ORF">CVT24_006815</name>
</gene>
<dbReference type="Proteomes" id="UP000284842">
    <property type="component" value="Unassembled WGS sequence"/>
</dbReference>